<feature type="chain" id="PRO_5034102873" evidence="3">
    <location>
        <begin position="20"/>
        <end position="1143"/>
    </location>
</feature>
<dbReference type="InterPro" id="IPR009030">
    <property type="entry name" value="Growth_fac_rcpt_cys_sf"/>
</dbReference>
<dbReference type="KEGG" id="cvn:111103900"/>
<evidence type="ECO:0000256" key="2">
    <source>
        <dbReference type="SAM" id="Phobius"/>
    </source>
</evidence>
<dbReference type="AlphaFoldDB" id="A0A8B8AQ72"/>
<dbReference type="OrthoDB" id="6130389at2759"/>
<evidence type="ECO:0000313" key="4">
    <source>
        <dbReference type="Proteomes" id="UP000694844"/>
    </source>
</evidence>
<sequence>MTTIEFFTVFFLLIKSVTLNCLPSEVNLENQRKRCLKSCPKKMFMFRQTCYSECPLNTNVTETELGRFCIAEHDSECQRPSCPDDFPLCYRMNCLEECPEYTVRFGNSCVIECPSSQPFLVSNDCEGPCFTRNSTCVKKCPQSQSYLFRSFRSQHCLENCPLYTYERKDNSICELKCPMETPFLFNKTCLNDCPASHHFVQIITTDYNTMPICSESCPADTIVDEDFCVNACPAGKKDFNNTCVKECPASHSLLLPNSMLSFSTKATFTCVEFCNVSLNYKLEYDSHCVDSCPPESNYAFNGSCHKSCPMSSKYNTLSGTGYKICHDLCPTYTYISNKTNCRNSCPVEENFMYNSSCYQECPSDAMFSLLDKPYYDLHFGCYEKCPEGNLIFNNTKCVSSCPTEALYKINNTCVAICPKDAKYKYSYFTVQKDWYSSKIFHHNCLDKCPSSTLYYQDTCVKECPSASNYVHNDTCNDTCPVENHFKVPERNHYNCVEECPPNTLLHNETYCVSSCPPDALYKVNGTCVAVCPQEFKYKFTNFTTVTINWQTKKDIYHHYCLNACPLPTYYDQDTCVKECPKERNFLFNRSCDVDCPSRDYFRYSTGHYYKCYDECPSSSYIYNSSLCVGQCPGDKNYESNGTCYQTCPKFSEFVHRVGSHFKCLNECTPMLLFNKTCLKHCPSDAKFQDDGKCVQQCNNDKRLFSFRNYTEVIKEKKIYDDFCLEECPANTFYLNFTCVSHCTHGTLELDNKCVNVCPKERPLNYTKNNGRHLCVYSCPYKTFKFRNNCFDQCPSGLKSHQGSCTLECPKSHPYTHIVSQKCLRSCENDFVITDNNICDKKCPNGKNYIEKKRCVKSCTNPAPLLQTTKQGLVCHDQCPHHLLLMENKDTCVEKCPDNKLIVGSVCRELYKCPNHLYLEHTDVGKRCTNQCSKGFYLDGTHCVKECPSEMVIYENICANECPSSHRLKYKNFASTKPRVICYRQCPVGYAANGTECIEEFTCHSVQHYTFEHVCYETCPPFSAIANDKTCVSLKDYYVAAIALLIIVGLLSGFFYFLTCYTGYRPTKSGERQTEGIKTHFQLISKSKKNEENKKYVIRFRKEDKEEAEIVKVDKNKVDENNVEDNKQIEDNQSQTAYRRRRAT</sequence>
<keyword evidence="2" id="KW-0472">Membrane</keyword>
<dbReference type="RefSeq" id="XP_022293201.1">
    <property type="nucleotide sequence ID" value="XM_022437493.1"/>
</dbReference>
<feature type="compositionally biased region" description="Basic and acidic residues" evidence="1">
    <location>
        <begin position="1120"/>
        <end position="1129"/>
    </location>
</feature>
<gene>
    <name evidence="5" type="primary">LOC111103900</name>
</gene>
<feature type="signal peptide" evidence="3">
    <location>
        <begin position="1"/>
        <end position="19"/>
    </location>
</feature>
<keyword evidence="4" id="KW-1185">Reference proteome</keyword>
<dbReference type="SUPFAM" id="SSF57184">
    <property type="entry name" value="Growth factor receptor domain"/>
    <property type="match status" value="2"/>
</dbReference>
<organism evidence="4 5">
    <name type="scientific">Crassostrea virginica</name>
    <name type="common">Eastern oyster</name>
    <dbReference type="NCBI Taxonomy" id="6565"/>
    <lineage>
        <taxon>Eukaryota</taxon>
        <taxon>Metazoa</taxon>
        <taxon>Spiralia</taxon>
        <taxon>Lophotrochozoa</taxon>
        <taxon>Mollusca</taxon>
        <taxon>Bivalvia</taxon>
        <taxon>Autobranchia</taxon>
        <taxon>Pteriomorphia</taxon>
        <taxon>Ostreida</taxon>
        <taxon>Ostreoidea</taxon>
        <taxon>Ostreidae</taxon>
        <taxon>Crassostrea</taxon>
    </lineage>
</organism>
<keyword evidence="3" id="KW-0732">Signal</keyword>
<feature type="transmembrane region" description="Helical" evidence="2">
    <location>
        <begin position="1036"/>
        <end position="1057"/>
    </location>
</feature>
<name>A0A8B8AQ72_CRAVI</name>
<keyword evidence="2" id="KW-1133">Transmembrane helix</keyword>
<reference evidence="5" key="1">
    <citation type="submission" date="2025-08" db="UniProtKB">
        <authorList>
            <consortium name="RefSeq"/>
        </authorList>
    </citation>
    <scope>IDENTIFICATION</scope>
    <source>
        <tissue evidence="5">Whole sample</tissue>
    </source>
</reference>
<evidence type="ECO:0000256" key="3">
    <source>
        <dbReference type="SAM" id="SignalP"/>
    </source>
</evidence>
<evidence type="ECO:0000256" key="1">
    <source>
        <dbReference type="SAM" id="MobiDB-lite"/>
    </source>
</evidence>
<keyword evidence="2" id="KW-0812">Transmembrane</keyword>
<accession>A0A8B8AQ72</accession>
<protein>
    <submittedName>
        <fullName evidence="5">Proprotein convertase subtilisin/kexin type 5-like</fullName>
    </submittedName>
</protein>
<proteinExistence type="predicted"/>
<feature type="region of interest" description="Disordered" evidence="1">
    <location>
        <begin position="1120"/>
        <end position="1143"/>
    </location>
</feature>
<dbReference type="GeneID" id="111103900"/>
<dbReference type="Gene3D" id="2.10.220.10">
    <property type="entry name" value="Hormone Receptor, Insulin-like Growth Factor Receptor 1, Chain A, domain 2"/>
    <property type="match status" value="4"/>
</dbReference>
<dbReference type="Proteomes" id="UP000694844">
    <property type="component" value="Chromosome 7"/>
</dbReference>
<evidence type="ECO:0000313" key="5">
    <source>
        <dbReference type="RefSeq" id="XP_022293201.1"/>
    </source>
</evidence>